<evidence type="ECO:0000256" key="1">
    <source>
        <dbReference type="SAM" id="Phobius"/>
    </source>
</evidence>
<dbReference type="Proteomes" id="UP000199568">
    <property type="component" value="Unassembled WGS sequence"/>
</dbReference>
<dbReference type="STRING" id="426128.SAMN05660297_02310"/>
<proteinExistence type="predicted"/>
<keyword evidence="3" id="KW-1185">Reference proteome</keyword>
<evidence type="ECO:0000313" key="2">
    <source>
        <dbReference type="EMBL" id="SET40875.1"/>
    </source>
</evidence>
<protein>
    <submittedName>
        <fullName evidence="2">Uncharacterized protein</fullName>
    </submittedName>
</protein>
<feature type="transmembrane region" description="Helical" evidence="1">
    <location>
        <begin position="48"/>
        <end position="69"/>
    </location>
</feature>
<feature type="transmembrane region" description="Helical" evidence="1">
    <location>
        <begin position="130"/>
        <end position="150"/>
    </location>
</feature>
<keyword evidence="1" id="KW-1133">Transmembrane helix</keyword>
<dbReference type="EMBL" id="FOHU01000010">
    <property type="protein sequence ID" value="SET40875.1"/>
    <property type="molecule type" value="Genomic_DNA"/>
</dbReference>
<accession>A0A1I0E6V0</accession>
<keyword evidence="1" id="KW-0472">Membrane</keyword>
<evidence type="ECO:0000313" key="3">
    <source>
        <dbReference type="Proteomes" id="UP000199568"/>
    </source>
</evidence>
<reference evidence="2 3" key="1">
    <citation type="submission" date="2016-10" db="EMBL/GenBank/DDBJ databases">
        <authorList>
            <person name="de Groot N.N."/>
        </authorList>
    </citation>
    <scope>NUCLEOTIDE SEQUENCE [LARGE SCALE GENOMIC DNA]</scope>
    <source>
        <strain evidence="2 3">DSM 18979</strain>
    </source>
</reference>
<dbReference type="Pfam" id="PF20563">
    <property type="entry name" value="DUF6773"/>
    <property type="match status" value="1"/>
</dbReference>
<dbReference type="AlphaFoldDB" id="A0A1I0E6V0"/>
<feature type="transmembrane region" description="Helical" evidence="1">
    <location>
        <begin position="90"/>
        <end position="110"/>
    </location>
</feature>
<name>A0A1I0E6V0_9FIRM</name>
<feature type="transmembrane region" description="Helical" evidence="1">
    <location>
        <begin position="25"/>
        <end position="42"/>
    </location>
</feature>
<dbReference type="InterPro" id="IPR046664">
    <property type="entry name" value="DUF6773"/>
</dbReference>
<keyword evidence="1" id="KW-0812">Transmembrane</keyword>
<sequence length="161" mass="18141">MKSIKKWISSKIVKDERIDHDTNKIKAEAFNIIMILAFIYIIAESLSINLGVIKEFNVFILFMVGAVYLSTKSTLKGLSNYSPIKGMKPITFITLACGTASVIFGLFTAFRNTNLYLNGKFSGLSITVFVYSALYMFLLTEGACLLIYYISKKREQKNAEE</sequence>
<gene>
    <name evidence="2" type="ORF">SAMN05660297_02310</name>
</gene>
<organism evidence="2 3">
    <name type="scientific">Natronincola peptidivorans</name>
    <dbReference type="NCBI Taxonomy" id="426128"/>
    <lineage>
        <taxon>Bacteria</taxon>
        <taxon>Bacillati</taxon>
        <taxon>Bacillota</taxon>
        <taxon>Clostridia</taxon>
        <taxon>Peptostreptococcales</taxon>
        <taxon>Natronincolaceae</taxon>
        <taxon>Natronincola</taxon>
    </lineage>
</organism>
<dbReference type="RefSeq" id="WP_090443991.1">
    <property type="nucleotide sequence ID" value="NZ_FOHU01000010.1"/>
</dbReference>